<sequence>MRLPVADALGRCQRPGHLRVRSRVRCPRHLRPPFPCHLQQDEAMAPPEPEIPGGRTADRARVRAVQPAGRDFCVCFRGGGGTALAFGTARCGRVVVRQDAMRSDRAAVVVPRRSSGRMAGSSRASATHPHGIQSRHENVRLPHSYRTGAPIVHENYRNDPDHPVGRAADEGRSALRRRHHRMGCLITHGRSCKLAAN</sequence>
<geneLocation type="plasmid" evidence="2">
    <name>pRSPA01</name>
</geneLocation>
<accession>A4WY80</accession>
<feature type="region of interest" description="Disordered" evidence="1">
    <location>
        <begin position="109"/>
        <end position="133"/>
    </location>
</feature>
<organism evidence="2">
    <name type="scientific">Cereibacter sphaeroides (strain ATCC 17025 / ATH 2.4.3)</name>
    <name type="common">Rhodobacter sphaeroides</name>
    <dbReference type="NCBI Taxonomy" id="349102"/>
    <lineage>
        <taxon>Bacteria</taxon>
        <taxon>Pseudomonadati</taxon>
        <taxon>Pseudomonadota</taxon>
        <taxon>Alphaproteobacteria</taxon>
        <taxon>Rhodobacterales</taxon>
        <taxon>Paracoccaceae</taxon>
        <taxon>Cereibacter</taxon>
    </lineage>
</organism>
<reference evidence="2" key="1">
    <citation type="submission" date="2007-04" db="EMBL/GenBank/DDBJ databases">
        <title>Complete sequence of plasmid pRSPA01 of Rhodobacter sphaeroides ATCC 17025.</title>
        <authorList>
            <consortium name="US DOE Joint Genome Institute"/>
            <person name="Copeland A."/>
            <person name="Lucas S."/>
            <person name="Lapidus A."/>
            <person name="Barry K."/>
            <person name="Detter J.C."/>
            <person name="Glavina del Rio T."/>
            <person name="Hammon N."/>
            <person name="Israni S."/>
            <person name="Dalin E."/>
            <person name="Tice H."/>
            <person name="Pitluck S."/>
            <person name="Chertkov O."/>
            <person name="Brettin T."/>
            <person name="Bruce D."/>
            <person name="Han C."/>
            <person name="Schmutz J."/>
            <person name="Larimer F."/>
            <person name="Land M."/>
            <person name="Hauser L."/>
            <person name="Kyrpides N."/>
            <person name="Kim E."/>
            <person name="Richardson P."/>
            <person name="Mackenzie C."/>
            <person name="Choudhary M."/>
            <person name="Donohue T.J."/>
            <person name="Kaplan S."/>
        </authorList>
    </citation>
    <scope>NUCLEOTIDE SEQUENCE [LARGE SCALE GENOMIC DNA]</scope>
    <source>
        <strain evidence="2">ATCC 17025</strain>
        <plasmid evidence="2">pRSPA01</plasmid>
    </source>
</reference>
<evidence type="ECO:0000256" key="1">
    <source>
        <dbReference type="SAM" id="MobiDB-lite"/>
    </source>
</evidence>
<dbReference type="EMBL" id="CP000662">
    <property type="protein sequence ID" value="ABP72344.1"/>
    <property type="molecule type" value="Genomic_DNA"/>
</dbReference>
<proteinExistence type="predicted"/>
<protein>
    <submittedName>
        <fullName evidence="2">Uncharacterized protein</fullName>
    </submittedName>
</protein>
<dbReference type="AlphaFoldDB" id="A4WY80"/>
<name>A4WY80_CERS5</name>
<gene>
    <name evidence="2" type="ordered locus">Rsph17025_3468</name>
</gene>
<keyword evidence="2" id="KW-0614">Plasmid</keyword>
<dbReference type="HOGENOM" id="CLU_1383228_0_0_5"/>
<dbReference type="KEGG" id="rsq:Rsph17025_3468"/>
<feature type="compositionally biased region" description="Low complexity" evidence="1">
    <location>
        <begin position="112"/>
        <end position="126"/>
    </location>
</feature>
<evidence type="ECO:0000313" key="2">
    <source>
        <dbReference type="EMBL" id="ABP72344.1"/>
    </source>
</evidence>
<dbReference type="BioCyc" id="RSPH349102:G1G8M-3575-MONOMER"/>